<dbReference type="InterPro" id="IPR013825">
    <property type="entry name" value="Topo_IA_cen_sub2"/>
</dbReference>
<dbReference type="InterPro" id="IPR013826">
    <property type="entry name" value="Topo_IA_cen_sub3"/>
</dbReference>
<dbReference type="InterPro" id="IPR000380">
    <property type="entry name" value="Topo_IA"/>
</dbReference>
<dbReference type="PROSITE" id="PS50880">
    <property type="entry name" value="TOPRIM"/>
    <property type="match status" value="1"/>
</dbReference>
<evidence type="ECO:0000259" key="12">
    <source>
        <dbReference type="PROSITE" id="PS52039"/>
    </source>
</evidence>
<dbReference type="SUPFAM" id="SSF56712">
    <property type="entry name" value="Prokaryotic type I DNA topoisomerase"/>
    <property type="match status" value="1"/>
</dbReference>
<dbReference type="Pfam" id="PF01751">
    <property type="entry name" value="Toprim"/>
    <property type="match status" value="1"/>
</dbReference>
<keyword evidence="9 10" id="KW-0413">Isomerase</keyword>
<keyword evidence="7 10" id="KW-0799">Topoisomerase</keyword>
<evidence type="ECO:0000256" key="7">
    <source>
        <dbReference type="ARBA" id="ARBA00023029"/>
    </source>
</evidence>
<dbReference type="Pfam" id="PF01396">
    <property type="entry name" value="Zn_ribbon_Top1"/>
    <property type="match status" value="2"/>
</dbReference>
<feature type="site" description="Interaction with DNA" evidence="10">
    <location>
        <position position="494"/>
    </location>
</feature>
<feature type="site" description="Interaction with DNA" evidence="10">
    <location>
        <position position="143"/>
    </location>
</feature>
<dbReference type="GO" id="GO:0008270">
    <property type="term" value="F:zinc ion binding"/>
    <property type="evidence" value="ECO:0007669"/>
    <property type="project" value="UniProtKB-KW"/>
</dbReference>
<evidence type="ECO:0000256" key="5">
    <source>
        <dbReference type="ARBA" id="ARBA00022833"/>
    </source>
</evidence>
<evidence type="ECO:0000256" key="4">
    <source>
        <dbReference type="ARBA" id="ARBA00022771"/>
    </source>
</evidence>
<dbReference type="InterPro" id="IPR034149">
    <property type="entry name" value="TOPRIM_TopoI"/>
</dbReference>
<comment type="similarity">
    <text evidence="2 10">Belongs to the type IA topoisomerase family.</text>
</comment>
<comment type="catalytic activity">
    <reaction evidence="1 10">
        <text>ATP-independent breakage of single-stranded DNA, followed by passage and rejoining.</text>
        <dbReference type="EC" id="5.6.2.1"/>
    </reaction>
</comment>
<dbReference type="InterPro" id="IPR028612">
    <property type="entry name" value="Topoisom_1_IA"/>
</dbReference>
<feature type="site" description="Interaction with DNA" evidence="10">
    <location>
        <position position="148"/>
    </location>
</feature>
<dbReference type="PANTHER" id="PTHR42785">
    <property type="entry name" value="DNA TOPOISOMERASE, TYPE IA, CORE"/>
    <property type="match status" value="1"/>
</dbReference>
<keyword evidence="6" id="KW-0460">Magnesium</keyword>
<dbReference type="CDD" id="cd03363">
    <property type="entry name" value="TOPRIM_TopoIA_TopoI"/>
    <property type="match status" value="1"/>
</dbReference>
<comment type="subunit">
    <text evidence="10">Monomer.</text>
</comment>
<dbReference type="Gene3D" id="2.70.20.10">
    <property type="entry name" value="Topoisomerase I, domain 3"/>
    <property type="match status" value="1"/>
</dbReference>
<dbReference type="InterPro" id="IPR003602">
    <property type="entry name" value="Topo_IA_DNA-bd_dom"/>
</dbReference>
<feature type="site" description="Interaction with DNA" evidence="10">
    <location>
        <position position="155"/>
    </location>
</feature>
<dbReference type="InterPro" id="IPR013497">
    <property type="entry name" value="Topo_IA_cen"/>
</dbReference>
<feature type="active site" description="O-(5'-phospho-DNA)-tyrosine intermediate" evidence="10">
    <location>
        <position position="300"/>
    </location>
</feature>
<dbReference type="PANTHER" id="PTHR42785:SF1">
    <property type="entry name" value="DNA TOPOISOMERASE"/>
    <property type="match status" value="1"/>
</dbReference>
<dbReference type="SMART" id="SM00493">
    <property type="entry name" value="TOPRIM"/>
    <property type="match status" value="1"/>
</dbReference>
<dbReference type="InterPro" id="IPR023405">
    <property type="entry name" value="Topo_IA_core_domain"/>
</dbReference>
<feature type="domain" description="Toprim" evidence="11">
    <location>
        <begin position="2"/>
        <end position="113"/>
    </location>
</feature>
<dbReference type="SUPFAM" id="SSF57783">
    <property type="entry name" value="Zinc beta-ribbon"/>
    <property type="match status" value="2"/>
</dbReference>
<keyword evidence="4" id="KW-0863">Zinc-finger</keyword>
<dbReference type="CDD" id="cd00186">
    <property type="entry name" value="TOP1Ac"/>
    <property type="match status" value="1"/>
</dbReference>
<feature type="domain" description="Topo IA-type catalytic" evidence="12">
    <location>
        <begin position="129"/>
        <end position="562"/>
    </location>
</feature>
<evidence type="ECO:0000256" key="3">
    <source>
        <dbReference type="ARBA" id="ARBA00022723"/>
    </source>
</evidence>
<accession>A0A7C0Y9X1</accession>
<dbReference type="GO" id="GO:0003917">
    <property type="term" value="F:DNA topoisomerase type I (single strand cut, ATP-independent) activity"/>
    <property type="evidence" value="ECO:0007669"/>
    <property type="project" value="UniProtKB-UniRule"/>
</dbReference>
<dbReference type="Proteomes" id="UP000885690">
    <property type="component" value="Unassembled WGS sequence"/>
</dbReference>
<dbReference type="PROSITE" id="PS52039">
    <property type="entry name" value="TOPO_IA_2"/>
    <property type="match status" value="1"/>
</dbReference>
<dbReference type="InterPro" id="IPR013498">
    <property type="entry name" value="Topo_IA_Znf"/>
</dbReference>
<evidence type="ECO:0000256" key="10">
    <source>
        <dbReference type="HAMAP-Rule" id="MF_00952"/>
    </source>
</evidence>
<keyword evidence="3" id="KW-0479">Metal-binding</keyword>
<evidence type="ECO:0000256" key="9">
    <source>
        <dbReference type="ARBA" id="ARBA00023235"/>
    </source>
</evidence>
<keyword evidence="5" id="KW-0862">Zinc</keyword>
<feature type="site" description="Interaction with DNA" evidence="10">
    <location>
        <position position="139"/>
    </location>
</feature>
<dbReference type="InterPro" id="IPR013824">
    <property type="entry name" value="Topo_IA_cen_sub1"/>
</dbReference>
<dbReference type="EMBL" id="DQWS01000229">
    <property type="protein sequence ID" value="HDD53617.1"/>
    <property type="molecule type" value="Genomic_DNA"/>
</dbReference>
<dbReference type="InterPro" id="IPR023406">
    <property type="entry name" value="Topo_IA_AS"/>
</dbReference>
<dbReference type="InterPro" id="IPR006171">
    <property type="entry name" value="TOPRIM_dom"/>
</dbReference>
<feature type="site" description="Interaction with DNA" evidence="10">
    <location>
        <position position="32"/>
    </location>
</feature>
<dbReference type="GO" id="GO:0003677">
    <property type="term" value="F:DNA binding"/>
    <property type="evidence" value="ECO:0007669"/>
    <property type="project" value="UniProtKB-KW"/>
</dbReference>
<feature type="region of interest" description="Interaction with DNA" evidence="10">
    <location>
        <begin position="163"/>
        <end position="168"/>
    </location>
</feature>
<dbReference type="NCBIfam" id="TIGR01051">
    <property type="entry name" value="topA_bact"/>
    <property type="match status" value="1"/>
</dbReference>
<evidence type="ECO:0000256" key="1">
    <source>
        <dbReference type="ARBA" id="ARBA00000213"/>
    </source>
</evidence>
<reference evidence="13" key="1">
    <citation type="journal article" date="2020" name="mSystems">
        <title>Genome- and Community-Level Interaction Insights into Carbon Utilization and Element Cycling Functions of Hydrothermarchaeota in Hydrothermal Sediment.</title>
        <authorList>
            <person name="Zhou Z."/>
            <person name="Liu Y."/>
            <person name="Xu W."/>
            <person name="Pan J."/>
            <person name="Luo Z.H."/>
            <person name="Li M."/>
        </authorList>
    </citation>
    <scope>NUCLEOTIDE SEQUENCE [LARGE SCALE GENOMIC DNA]</scope>
    <source>
        <strain evidence="13">HyVt-115</strain>
    </source>
</reference>
<comment type="caution">
    <text evidence="13">The sequence shown here is derived from an EMBL/GenBank/DDBJ whole genome shotgun (WGS) entry which is preliminary data.</text>
</comment>
<proteinExistence type="inferred from homology"/>
<organism evidence="13">
    <name type="scientific">Thermosulfidibacter takaii</name>
    <dbReference type="NCBI Taxonomy" id="412593"/>
    <lineage>
        <taxon>Bacteria</taxon>
        <taxon>Pseudomonadati</taxon>
        <taxon>Thermosulfidibacterota</taxon>
        <taxon>Thermosulfidibacteria</taxon>
        <taxon>Thermosulfidibacterales</taxon>
        <taxon>Thermosulfidibacteraceae</taxon>
    </lineage>
</organism>
<evidence type="ECO:0000256" key="6">
    <source>
        <dbReference type="ARBA" id="ARBA00022842"/>
    </source>
</evidence>
<protein>
    <recommendedName>
        <fullName evidence="10">DNA topoisomerase 1</fullName>
        <ecNumber evidence="10">5.6.2.1</ecNumber>
    </recommendedName>
    <alternativeName>
        <fullName evidence="10">DNA topoisomerase I</fullName>
    </alternativeName>
</protein>
<dbReference type="Gene3D" id="1.10.460.10">
    <property type="entry name" value="Topoisomerase I, domain 2"/>
    <property type="match status" value="1"/>
</dbReference>
<comment type="function">
    <text evidence="10">Releases the supercoiling and torsional tension of DNA, which is introduced during the DNA replication and transcription, by transiently cleaving and rejoining one strand of the DNA duplex. Introduces a single-strand break via transesterification at a target site in duplex DNA. The scissile phosphodiester is attacked by the catalytic tyrosine of the enzyme, resulting in the formation of a DNA-(5'-phosphotyrosyl)-enzyme intermediate and the expulsion of a 3'-OH DNA strand. The free DNA strand then undergoes passage around the unbroken strand, thus removing DNA supercoils. Finally, in the religation step, the DNA 3'-OH attacks the covalent intermediate to expel the active-site tyrosine and restore the DNA phosphodiester backbone.</text>
</comment>
<dbReference type="Pfam" id="PF01131">
    <property type="entry name" value="Topoisom_bac"/>
    <property type="match status" value="1"/>
</dbReference>
<dbReference type="SMART" id="SM00436">
    <property type="entry name" value="TOP1Bc"/>
    <property type="match status" value="1"/>
</dbReference>
<evidence type="ECO:0000256" key="8">
    <source>
        <dbReference type="ARBA" id="ARBA00023125"/>
    </source>
</evidence>
<dbReference type="PRINTS" id="PR00417">
    <property type="entry name" value="PRTPISMRASEI"/>
</dbReference>
<evidence type="ECO:0000259" key="11">
    <source>
        <dbReference type="PROSITE" id="PS50880"/>
    </source>
</evidence>
<dbReference type="Gene3D" id="1.10.290.10">
    <property type="entry name" value="Topoisomerase I, domain 4"/>
    <property type="match status" value="1"/>
</dbReference>
<dbReference type="InterPro" id="IPR005733">
    <property type="entry name" value="TopoI_bac-type"/>
</dbReference>
<feature type="site" description="Interaction with DNA" evidence="10">
    <location>
        <position position="140"/>
    </location>
</feature>
<evidence type="ECO:0000313" key="13">
    <source>
        <dbReference type="EMBL" id="HDD53617.1"/>
    </source>
</evidence>
<dbReference type="PROSITE" id="PS00396">
    <property type="entry name" value="TOPO_IA_1"/>
    <property type="match status" value="1"/>
</dbReference>
<dbReference type="InterPro" id="IPR003601">
    <property type="entry name" value="Topo_IA_2"/>
</dbReference>
<dbReference type="GO" id="GO:0005694">
    <property type="term" value="C:chromosome"/>
    <property type="evidence" value="ECO:0007669"/>
    <property type="project" value="InterPro"/>
</dbReference>
<dbReference type="SMART" id="SM00437">
    <property type="entry name" value="TOP1Ac"/>
    <property type="match status" value="1"/>
</dbReference>
<keyword evidence="8 10" id="KW-0238">DNA-binding</keyword>
<feature type="site" description="Interaction with DNA" evidence="10">
    <location>
        <position position="302"/>
    </location>
</feature>
<dbReference type="EC" id="5.6.2.1" evidence="10"/>
<name>A0A7C0Y9X1_9BACT</name>
<sequence>MKKLVIVESPAKARTLNKYLGKGFQVKASMGHVKDLPKSKLGVDVNDDFKPTYVTIRGKEKVLRELKKAAKEAQEVYLASDPDREGEAIAWHITQSLNKKDQEKVKRILFYEITKEAVKEALKHPGPIDISKVNAQQARRILDRLVGYSLSPLLWRKVERGLSAGRVQSVAVRLICEREDEIEKFIPREYWTITAHLQRPGTPPPFLAKLFKFQGKKADLPKEEVVKKVLDHLDKASYRVVKVEKKERKDNPKPPFITSTLQQEAARKLGFTAKKTMLLAQQLYEGMDLGEEGPVGLITYMRTDSVRVTHEAQKKARTIIKEMWGKDYLPPRPPQYRIKKSAQDAHEAIRPTEPTRTPDSLKSLLPADHWKLYKLIWDRFMASQMKPAVYDVTTVDIQAKEAVFRATGRVLKFPGYTVLYTEGKDEQTNGEDESATLPPLEKGQELELLKLEPKQHFTQPPPRYTEATLVKTLEEKGIGRPSTYATILSTIQERGYVEKKQKRLYPTILGRTVNELLVKFFPRILDVGFTAQMEEFLDQIEEGKREWVETLREFYAPFMEELKVAEEKMERVKKTGKTTDIICDRCGKPMVERWSRHGRFLGCSGYPQCRNVIPLDSKGEKMEKREPDKSHPCPMEGCDGYLVKRRGRGGRFFYGCSNYPKCRYTISLEEMERKAKNTNTSHEIKD</sequence>
<dbReference type="AlphaFoldDB" id="A0A7C0Y9X1"/>
<dbReference type="HAMAP" id="MF_00952">
    <property type="entry name" value="Topoisom_1_prok"/>
    <property type="match status" value="1"/>
</dbReference>
<gene>
    <name evidence="10 13" type="primary">topA</name>
    <name evidence="13" type="ORF">ENF32_06085</name>
</gene>
<dbReference type="Gene3D" id="3.30.65.10">
    <property type="entry name" value="Bacterial Topoisomerase I, domain 1"/>
    <property type="match status" value="2"/>
</dbReference>
<evidence type="ECO:0000256" key="2">
    <source>
        <dbReference type="ARBA" id="ARBA00009446"/>
    </source>
</evidence>
<dbReference type="Gene3D" id="3.40.50.140">
    <property type="match status" value="1"/>
</dbReference>
<dbReference type="GO" id="GO:0006265">
    <property type="term" value="P:DNA topological change"/>
    <property type="evidence" value="ECO:0007669"/>
    <property type="project" value="UniProtKB-UniRule"/>
</dbReference>